<evidence type="ECO:0000256" key="6">
    <source>
        <dbReference type="SAM" id="MobiDB-lite"/>
    </source>
</evidence>
<dbReference type="GO" id="GO:0016020">
    <property type="term" value="C:membrane"/>
    <property type="evidence" value="ECO:0007669"/>
    <property type="project" value="UniProtKB-SubCell"/>
</dbReference>
<dbReference type="HOGENOM" id="CLU_028200_29_1_1"/>
<feature type="transmembrane region" description="Helical" evidence="7">
    <location>
        <begin position="196"/>
        <end position="218"/>
    </location>
</feature>
<feature type="transmembrane region" description="Helical" evidence="7">
    <location>
        <begin position="72"/>
        <end position="92"/>
    </location>
</feature>
<dbReference type="VEuPathDB" id="FungiDB:SAPIO_CDS2164"/>
<dbReference type="OMA" id="NYHNERI"/>
<gene>
    <name evidence="9" type="ORF">SAPIO_CDS2164</name>
</gene>
<dbReference type="PANTHER" id="PTHR33048:SF108">
    <property type="entry name" value="INTEGRAL MEMBRANE PROTEIN"/>
    <property type="match status" value="1"/>
</dbReference>
<dbReference type="EMBL" id="JOWA01000085">
    <property type="protein sequence ID" value="KEZ45350.1"/>
    <property type="molecule type" value="Genomic_DNA"/>
</dbReference>
<feature type="transmembrane region" description="Helical" evidence="7">
    <location>
        <begin position="112"/>
        <end position="138"/>
    </location>
</feature>
<sequence length="345" mass="37416">MDPLRTGTPTPPTLSGGIGNGTALGLGVPDRTSPLQTFALLILFSFPSMALVVVSLRAAGRWAWRQFGWDDGLICISMFMSAIETAASYKFIKTNYVGIRGRDIPLHDPTEGMIWNYAVQILYNPILALVKLSVLIFLYRLFAHKRGVKLYVLGLAGITAAQMVAVAVAITLQCTPISFNWTPTLRGGRCVDQRSLYISTAAFTILTDVLVLLLPAYIFRDLNIPKKTKIALLVVFLLGGLVTAASIARLVILIVGLYGFAPNPDPTYNIGFVTSAIETNLALITASAPALMPLLKSWFPSVFGHNEPSGREKATMRNARTKATPRDSDEEGLYTTSSGGQKQYG</sequence>
<evidence type="ECO:0000256" key="4">
    <source>
        <dbReference type="ARBA" id="ARBA00023136"/>
    </source>
</evidence>
<keyword evidence="4 7" id="KW-0472">Membrane</keyword>
<dbReference type="Pfam" id="PF20684">
    <property type="entry name" value="Fung_rhodopsin"/>
    <property type="match status" value="1"/>
</dbReference>
<proteinExistence type="inferred from homology"/>
<dbReference type="GeneID" id="27721236"/>
<dbReference type="Proteomes" id="UP000028545">
    <property type="component" value="Unassembled WGS sequence"/>
</dbReference>
<comment type="subcellular location">
    <subcellularLocation>
        <location evidence="1">Membrane</location>
        <topology evidence="1">Multi-pass membrane protein</topology>
    </subcellularLocation>
</comment>
<feature type="transmembrane region" description="Helical" evidence="7">
    <location>
        <begin position="230"/>
        <end position="258"/>
    </location>
</feature>
<organism evidence="9 10">
    <name type="scientific">Pseudallescheria apiosperma</name>
    <name type="common">Scedosporium apiospermum</name>
    <dbReference type="NCBI Taxonomy" id="563466"/>
    <lineage>
        <taxon>Eukaryota</taxon>
        <taxon>Fungi</taxon>
        <taxon>Dikarya</taxon>
        <taxon>Ascomycota</taxon>
        <taxon>Pezizomycotina</taxon>
        <taxon>Sordariomycetes</taxon>
        <taxon>Hypocreomycetidae</taxon>
        <taxon>Microascales</taxon>
        <taxon>Microascaceae</taxon>
        <taxon>Scedosporium</taxon>
    </lineage>
</organism>
<reference evidence="9 10" key="1">
    <citation type="journal article" date="2014" name="Genome Announc.">
        <title>Draft genome sequence of the pathogenic fungus Scedosporium apiospermum.</title>
        <authorList>
            <person name="Vandeputte P."/>
            <person name="Ghamrawi S."/>
            <person name="Rechenmann M."/>
            <person name="Iltis A."/>
            <person name="Giraud S."/>
            <person name="Fleury M."/>
            <person name="Thornton C."/>
            <person name="Delhaes L."/>
            <person name="Meyer W."/>
            <person name="Papon N."/>
            <person name="Bouchara J.P."/>
        </authorList>
    </citation>
    <scope>NUCLEOTIDE SEQUENCE [LARGE SCALE GENOMIC DNA]</scope>
    <source>
        <strain evidence="9 10">IHEM 14462</strain>
    </source>
</reference>
<name>A0A084GDD8_PSEDA</name>
<evidence type="ECO:0000256" key="2">
    <source>
        <dbReference type="ARBA" id="ARBA00022692"/>
    </source>
</evidence>
<feature type="compositionally biased region" description="Polar residues" evidence="6">
    <location>
        <begin position="334"/>
        <end position="345"/>
    </location>
</feature>
<feature type="domain" description="Rhodopsin" evidence="8">
    <location>
        <begin position="56"/>
        <end position="296"/>
    </location>
</feature>
<dbReference type="InterPro" id="IPR049326">
    <property type="entry name" value="Rhodopsin_dom_fungi"/>
</dbReference>
<evidence type="ECO:0000313" key="10">
    <source>
        <dbReference type="Proteomes" id="UP000028545"/>
    </source>
</evidence>
<feature type="transmembrane region" description="Helical" evidence="7">
    <location>
        <begin position="38"/>
        <end position="60"/>
    </location>
</feature>
<feature type="transmembrane region" description="Helical" evidence="7">
    <location>
        <begin position="150"/>
        <end position="172"/>
    </location>
</feature>
<evidence type="ECO:0000256" key="3">
    <source>
        <dbReference type="ARBA" id="ARBA00022989"/>
    </source>
</evidence>
<evidence type="ECO:0000313" key="9">
    <source>
        <dbReference type="EMBL" id="KEZ45350.1"/>
    </source>
</evidence>
<feature type="region of interest" description="Disordered" evidence="6">
    <location>
        <begin position="307"/>
        <end position="345"/>
    </location>
</feature>
<evidence type="ECO:0000256" key="1">
    <source>
        <dbReference type="ARBA" id="ARBA00004141"/>
    </source>
</evidence>
<evidence type="ECO:0000259" key="8">
    <source>
        <dbReference type="Pfam" id="PF20684"/>
    </source>
</evidence>
<dbReference type="AlphaFoldDB" id="A0A084GDD8"/>
<comment type="similarity">
    <text evidence="5">Belongs to the SAT4 family.</text>
</comment>
<keyword evidence="10" id="KW-1185">Reference proteome</keyword>
<keyword evidence="3 7" id="KW-1133">Transmembrane helix</keyword>
<dbReference type="KEGG" id="sapo:SAPIO_CDS2164"/>
<evidence type="ECO:0000256" key="7">
    <source>
        <dbReference type="SAM" id="Phobius"/>
    </source>
</evidence>
<accession>A0A084GDD8</accession>
<dbReference type="OrthoDB" id="5283415at2759"/>
<dbReference type="PANTHER" id="PTHR33048">
    <property type="entry name" value="PTH11-LIKE INTEGRAL MEMBRANE PROTEIN (AFU_ORTHOLOGUE AFUA_5G11245)"/>
    <property type="match status" value="1"/>
</dbReference>
<keyword evidence="2 7" id="KW-0812">Transmembrane</keyword>
<protein>
    <recommendedName>
        <fullName evidence="8">Rhodopsin domain-containing protein</fullName>
    </recommendedName>
</protein>
<comment type="caution">
    <text evidence="9">The sequence shown here is derived from an EMBL/GenBank/DDBJ whole genome shotgun (WGS) entry which is preliminary data.</text>
</comment>
<evidence type="ECO:0000256" key="5">
    <source>
        <dbReference type="ARBA" id="ARBA00038359"/>
    </source>
</evidence>
<dbReference type="RefSeq" id="XP_016645149.1">
    <property type="nucleotide sequence ID" value="XM_016785271.1"/>
</dbReference>
<dbReference type="InterPro" id="IPR052337">
    <property type="entry name" value="SAT4-like"/>
</dbReference>